<keyword evidence="2" id="KW-1185">Reference proteome</keyword>
<dbReference type="EMBL" id="BMFR01000014">
    <property type="protein sequence ID" value="GGG82161.1"/>
    <property type="molecule type" value="Genomic_DNA"/>
</dbReference>
<gene>
    <name evidence="1" type="ORF">GCM10011398_29540</name>
</gene>
<protein>
    <submittedName>
        <fullName evidence="1">Uncharacterized protein</fullName>
    </submittedName>
</protein>
<reference evidence="1" key="2">
    <citation type="submission" date="2020-09" db="EMBL/GenBank/DDBJ databases">
        <authorList>
            <person name="Sun Q."/>
            <person name="Zhou Y."/>
        </authorList>
    </citation>
    <scope>NUCLEOTIDE SEQUENCE</scope>
    <source>
        <strain evidence="1">CGMCC 1.12754</strain>
    </source>
</reference>
<comment type="caution">
    <text evidence="1">The sequence shown here is derived from an EMBL/GenBank/DDBJ whole genome shotgun (WGS) entry which is preliminary data.</text>
</comment>
<dbReference type="AlphaFoldDB" id="A0A917HK06"/>
<sequence>MKVFLSIVIFCVLFLALKWIYNSFGLHSSVRCYVYSYYVPPSFVFNINRKRANKVF</sequence>
<organism evidence="1 2">
    <name type="scientific">Virgibacillus oceani</name>
    <dbReference type="NCBI Taxonomy" id="1479511"/>
    <lineage>
        <taxon>Bacteria</taxon>
        <taxon>Bacillati</taxon>
        <taxon>Bacillota</taxon>
        <taxon>Bacilli</taxon>
        <taxon>Bacillales</taxon>
        <taxon>Bacillaceae</taxon>
        <taxon>Virgibacillus</taxon>
    </lineage>
</organism>
<evidence type="ECO:0000313" key="1">
    <source>
        <dbReference type="EMBL" id="GGG82161.1"/>
    </source>
</evidence>
<proteinExistence type="predicted"/>
<accession>A0A917HK06</accession>
<name>A0A917HK06_9BACI</name>
<reference evidence="1" key="1">
    <citation type="journal article" date="2014" name="Int. J. Syst. Evol. Microbiol.">
        <title>Complete genome sequence of Corynebacterium casei LMG S-19264T (=DSM 44701T), isolated from a smear-ripened cheese.</title>
        <authorList>
            <consortium name="US DOE Joint Genome Institute (JGI-PGF)"/>
            <person name="Walter F."/>
            <person name="Albersmeier A."/>
            <person name="Kalinowski J."/>
            <person name="Ruckert C."/>
        </authorList>
    </citation>
    <scope>NUCLEOTIDE SEQUENCE</scope>
    <source>
        <strain evidence="1">CGMCC 1.12754</strain>
    </source>
</reference>
<dbReference type="Proteomes" id="UP000622860">
    <property type="component" value="Unassembled WGS sequence"/>
</dbReference>
<evidence type="ECO:0000313" key="2">
    <source>
        <dbReference type="Proteomes" id="UP000622860"/>
    </source>
</evidence>